<evidence type="ECO:0000259" key="4">
    <source>
        <dbReference type="Pfam" id="PF06429"/>
    </source>
</evidence>
<feature type="domain" description="Flagellar basal body rod protein N-terminal" evidence="3">
    <location>
        <begin position="8"/>
        <end position="36"/>
    </location>
</feature>
<evidence type="ECO:0000259" key="3">
    <source>
        <dbReference type="Pfam" id="PF00460"/>
    </source>
</evidence>
<keyword evidence="7" id="KW-1185">Reference proteome</keyword>
<comment type="subcellular location">
    <subcellularLocation>
        <location evidence="2">Bacterial flagellum basal body</location>
    </subcellularLocation>
</comment>
<dbReference type="OrthoDB" id="9804559at2"/>
<dbReference type="SUPFAM" id="SSF117143">
    <property type="entry name" value="Flagellar hook protein flgE"/>
    <property type="match status" value="1"/>
</dbReference>
<dbReference type="AlphaFoldDB" id="A0A1M5B316"/>
<dbReference type="InterPro" id="IPR001444">
    <property type="entry name" value="Flag_bb_rod_N"/>
</dbReference>
<evidence type="ECO:0000259" key="5">
    <source>
        <dbReference type="Pfam" id="PF22692"/>
    </source>
</evidence>
<organism evidence="6 7">
    <name type="scientific">Desulforamulus putei DSM 12395</name>
    <dbReference type="NCBI Taxonomy" id="1121429"/>
    <lineage>
        <taxon>Bacteria</taxon>
        <taxon>Bacillati</taxon>
        <taxon>Bacillota</taxon>
        <taxon>Clostridia</taxon>
        <taxon>Eubacteriales</taxon>
        <taxon>Peptococcaceae</taxon>
        <taxon>Desulforamulus</taxon>
    </lineage>
</organism>
<protein>
    <submittedName>
        <fullName evidence="6">Flagellar basal-body rod protein FlgG</fullName>
    </submittedName>
</protein>
<dbReference type="PANTHER" id="PTHR30435">
    <property type="entry name" value="FLAGELLAR PROTEIN"/>
    <property type="match status" value="1"/>
</dbReference>
<dbReference type="EMBL" id="FQUY01000020">
    <property type="protein sequence ID" value="SHF36820.1"/>
    <property type="molecule type" value="Genomic_DNA"/>
</dbReference>
<dbReference type="Pfam" id="PF00460">
    <property type="entry name" value="Flg_bb_rod"/>
    <property type="match status" value="1"/>
</dbReference>
<name>A0A1M5B316_9FIRM</name>
<dbReference type="InterPro" id="IPR010930">
    <property type="entry name" value="Flg_bb/hook_C_dom"/>
</dbReference>
<dbReference type="Proteomes" id="UP000184148">
    <property type="component" value="Unassembled WGS sequence"/>
</dbReference>
<dbReference type="RefSeq" id="WP_073239675.1">
    <property type="nucleotide sequence ID" value="NZ_FQUY01000020.1"/>
</dbReference>
<dbReference type="InterPro" id="IPR053967">
    <property type="entry name" value="LlgE_F_G-like_D1"/>
</dbReference>
<keyword evidence="6" id="KW-0966">Cell projection</keyword>
<evidence type="ECO:0000256" key="1">
    <source>
        <dbReference type="ARBA" id="ARBA00009677"/>
    </source>
</evidence>
<dbReference type="GO" id="GO:0009425">
    <property type="term" value="C:bacterial-type flagellum basal body"/>
    <property type="evidence" value="ECO:0007669"/>
    <property type="project" value="UniProtKB-SubCell"/>
</dbReference>
<dbReference type="Pfam" id="PF22692">
    <property type="entry name" value="LlgE_F_G_D1"/>
    <property type="match status" value="1"/>
</dbReference>
<sequence>MIIKTLASGASGMRAHQLKLDTIGNNIANINTTGFKKSRVNFADMVRQALGDEGIPTASDPRPEGGSGVRTVSIARIFDQGDLLQTGRDLDLAIEGQGFFKVIPVTGEDDKEYYTRDGSFYITTVDDEPVLVNASGYKLDWDGELNPEEYQSYKVDEKGNVYGIKKDGSIDTDPVGTIQLYTFPAPANLLSKGNNLYMPTAASGEATSGTPGEEGIGYIRSGYLERSNVDLAVEMIGMIEAQRAYAANSRTIQTADEMWDRANNLRK</sequence>
<dbReference type="PANTHER" id="PTHR30435:SF19">
    <property type="entry name" value="FLAGELLAR BASAL-BODY ROD PROTEIN FLGG"/>
    <property type="match status" value="1"/>
</dbReference>
<evidence type="ECO:0000313" key="6">
    <source>
        <dbReference type="EMBL" id="SHF36820.1"/>
    </source>
</evidence>
<feature type="domain" description="Flagellar basal-body/hook protein C-terminal" evidence="4">
    <location>
        <begin position="220"/>
        <end position="265"/>
    </location>
</feature>
<keyword evidence="2" id="KW-0975">Bacterial flagellum</keyword>
<keyword evidence="6" id="KW-0969">Cilium</keyword>
<dbReference type="GO" id="GO:0071978">
    <property type="term" value="P:bacterial-type flagellum-dependent swarming motility"/>
    <property type="evidence" value="ECO:0007669"/>
    <property type="project" value="TreeGrafter"/>
</dbReference>
<evidence type="ECO:0000313" key="7">
    <source>
        <dbReference type="Proteomes" id="UP000184148"/>
    </source>
</evidence>
<dbReference type="STRING" id="1121429.SAMN02745133_02454"/>
<dbReference type="InterPro" id="IPR037925">
    <property type="entry name" value="FlgE/F/G-like"/>
</dbReference>
<feature type="domain" description="Flagellar hook protein FlgE/F/G-like D1" evidence="5">
    <location>
        <begin position="93"/>
        <end position="162"/>
    </location>
</feature>
<keyword evidence="6" id="KW-0282">Flagellum</keyword>
<reference evidence="7" key="1">
    <citation type="submission" date="2016-11" db="EMBL/GenBank/DDBJ databases">
        <authorList>
            <person name="Varghese N."/>
            <person name="Submissions S."/>
        </authorList>
    </citation>
    <scope>NUCLEOTIDE SEQUENCE [LARGE SCALE GENOMIC DNA]</scope>
    <source>
        <strain evidence="7">DSM 12395</strain>
    </source>
</reference>
<dbReference type="InterPro" id="IPR020013">
    <property type="entry name" value="Flagellar_FlgE/F/G"/>
</dbReference>
<accession>A0A1M5B316</accession>
<evidence type="ECO:0000256" key="2">
    <source>
        <dbReference type="RuleBase" id="RU362116"/>
    </source>
</evidence>
<dbReference type="Pfam" id="PF06429">
    <property type="entry name" value="Flg_bbr_C"/>
    <property type="match status" value="1"/>
</dbReference>
<dbReference type="NCBIfam" id="TIGR03506">
    <property type="entry name" value="FlgEFG_subfam"/>
    <property type="match status" value="2"/>
</dbReference>
<comment type="similarity">
    <text evidence="1 2">Belongs to the flagella basal body rod proteins family.</text>
</comment>
<proteinExistence type="inferred from homology"/>
<gene>
    <name evidence="6" type="ORF">SAMN02745133_02454</name>
</gene>